<feature type="transmembrane region" description="Helical" evidence="8">
    <location>
        <begin position="388"/>
        <end position="407"/>
    </location>
</feature>
<dbReference type="PROSITE" id="PS50893">
    <property type="entry name" value="ABC_TRANSPORTER_2"/>
    <property type="match status" value="1"/>
</dbReference>
<dbReference type="PANTHER" id="PTHR48041">
    <property type="entry name" value="ABC TRANSPORTER G FAMILY MEMBER 28"/>
    <property type="match status" value="1"/>
</dbReference>
<dbReference type="GO" id="GO:0016887">
    <property type="term" value="F:ATP hydrolysis activity"/>
    <property type="evidence" value="ECO:0007669"/>
    <property type="project" value="InterPro"/>
</dbReference>
<proteinExistence type="predicted"/>
<evidence type="ECO:0000256" key="2">
    <source>
        <dbReference type="ARBA" id="ARBA00022448"/>
    </source>
</evidence>
<evidence type="ECO:0000256" key="1">
    <source>
        <dbReference type="ARBA" id="ARBA00004141"/>
    </source>
</evidence>
<dbReference type="PROSITE" id="PS00211">
    <property type="entry name" value="ABC_TRANSPORTER_1"/>
    <property type="match status" value="1"/>
</dbReference>
<keyword evidence="3 8" id="KW-0812">Transmembrane</keyword>
<feature type="transmembrane region" description="Helical" evidence="8">
    <location>
        <begin position="496"/>
        <end position="515"/>
    </location>
</feature>
<evidence type="ECO:0000256" key="3">
    <source>
        <dbReference type="ARBA" id="ARBA00022692"/>
    </source>
</evidence>
<evidence type="ECO:0000313" key="10">
    <source>
        <dbReference type="EMBL" id="MDN0068796.1"/>
    </source>
</evidence>
<gene>
    <name evidence="10" type="ORF">QVN40_03635</name>
</gene>
<dbReference type="SMART" id="SM00382">
    <property type="entry name" value="AAA"/>
    <property type="match status" value="1"/>
</dbReference>
<dbReference type="GO" id="GO:0016020">
    <property type="term" value="C:membrane"/>
    <property type="evidence" value="ECO:0007669"/>
    <property type="project" value="UniProtKB-SubCell"/>
</dbReference>
<sequence length="685" mass="75934">MMERSQVSSELENLVPVNLSCRHLNRVVLKEGIEKVLLDDVSIDFEGGQMSAVIGPSGCGKTTLIKALCGVEQADEGQIYIAGSKFTGRSMEAADQLISYLPQFDSLNECLTVDQEIDYTIKLRCGTNIDMNDLRSYRDELLKEVGLDARDKRRAKISTLSGGEKKRVALVCSLIFRPRIIFMDEPTAPLDPGTTLSFMNMVKEIARTRRITIIMVTHDPDALPFVDKVVFLAPGGKLEYAGPYETFISVLDKLLPIAYQKMGKGNKLAQYYSGEKLQTLKLFYSSFADKNENKSVLGYIKLKECSDCILPIKRQRAIERMVDHRRHGIFQFTVLLQRQFSILLGGGASNSLLILLPIVVGLLIGLVAAGGGSDMDSEVYKAYNMTKATMFSVAAGSFFIGIFDTLTAFTNRSKIQVEQLHGMGTCPFAFAVFFQHLLIAFFQSVVLYLIFTSVVGTPSVVLYDSSLDILTTSFLCCASAMTTGMLCSAAVPTPMYVAPIVVLLQLVFSGIIFSLSGVAQTLSNFVACKWAMDAFGSICDLNNLPYTAPSVSYGAVEILHPESQYEATTYNLFKCWLALAGLLITALVLSVIILETRRSRMYRGSFLKYSIIRKPLSVILQFEHWTLHSSPILFRLALLAFLAVFVYHQCKQRGIQLNDMSYLSDFIDYLIEVARSAPGHLATLF</sequence>
<protein>
    <submittedName>
        <fullName evidence="10">ATP-binding cassette domain-containing protein</fullName>
    </submittedName>
</protein>
<reference evidence="10" key="2">
    <citation type="submission" date="2023-08" db="EMBL/GenBank/DDBJ databases">
        <title>Identification and characterization of horizontal gene transfer across gut microbiota members of farm animals based on homology search.</title>
        <authorList>
            <person name="Schwarzerova J."/>
            <person name="Nykrynova M."/>
            <person name="Jureckova K."/>
            <person name="Cejkova D."/>
            <person name="Rychlik I."/>
        </authorList>
    </citation>
    <scope>NUCLEOTIDE SEQUENCE</scope>
    <source>
        <strain evidence="10">15_COKtk</strain>
    </source>
</reference>
<dbReference type="GO" id="GO:0042626">
    <property type="term" value="F:ATPase-coupled transmembrane transporter activity"/>
    <property type="evidence" value="ECO:0007669"/>
    <property type="project" value="TreeGrafter"/>
</dbReference>
<evidence type="ECO:0000256" key="4">
    <source>
        <dbReference type="ARBA" id="ARBA00022741"/>
    </source>
</evidence>
<dbReference type="InterPro" id="IPR017871">
    <property type="entry name" value="ABC_transporter-like_CS"/>
</dbReference>
<accession>A0AAW7K1U2</accession>
<dbReference type="AlphaFoldDB" id="A0AAW7K1U2"/>
<keyword evidence="5 10" id="KW-0067">ATP-binding</keyword>
<feature type="transmembrane region" description="Helical" evidence="8">
    <location>
        <begin position="576"/>
        <end position="594"/>
    </location>
</feature>
<evidence type="ECO:0000256" key="7">
    <source>
        <dbReference type="ARBA" id="ARBA00023136"/>
    </source>
</evidence>
<evidence type="ECO:0000259" key="9">
    <source>
        <dbReference type="PROSITE" id="PS50893"/>
    </source>
</evidence>
<evidence type="ECO:0000256" key="5">
    <source>
        <dbReference type="ARBA" id="ARBA00022840"/>
    </source>
</evidence>
<comment type="subcellular location">
    <subcellularLocation>
        <location evidence="1">Membrane</location>
        <topology evidence="1">Multi-pass membrane protein</topology>
    </subcellularLocation>
</comment>
<feature type="domain" description="ABC transporter" evidence="9">
    <location>
        <begin position="19"/>
        <end position="259"/>
    </location>
</feature>
<dbReference type="InterPro" id="IPR003593">
    <property type="entry name" value="AAA+_ATPase"/>
</dbReference>
<dbReference type="SUPFAM" id="SSF52540">
    <property type="entry name" value="P-loop containing nucleoside triphosphate hydrolases"/>
    <property type="match status" value="1"/>
</dbReference>
<dbReference type="Gene3D" id="3.40.50.300">
    <property type="entry name" value="P-loop containing nucleotide triphosphate hydrolases"/>
    <property type="match status" value="1"/>
</dbReference>
<dbReference type="InterPro" id="IPR050352">
    <property type="entry name" value="ABCG_transporters"/>
</dbReference>
<dbReference type="EMBL" id="JAUEIR010000003">
    <property type="protein sequence ID" value="MDN0068796.1"/>
    <property type="molecule type" value="Genomic_DNA"/>
</dbReference>
<evidence type="ECO:0000256" key="6">
    <source>
        <dbReference type="ARBA" id="ARBA00022989"/>
    </source>
</evidence>
<feature type="transmembrane region" description="Helical" evidence="8">
    <location>
        <begin position="632"/>
        <end position="650"/>
    </location>
</feature>
<feature type="transmembrane region" description="Helical" evidence="8">
    <location>
        <begin position="428"/>
        <end position="451"/>
    </location>
</feature>
<dbReference type="Proteomes" id="UP001168505">
    <property type="component" value="Unassembled WGS sequence"/>
</dbReference>
<dbReference type="InterPro" id="IPR003439">
    <property type="entry name" value="ABC_transporter-like_ATP-bd"/>
</dbReference>
<organism evidence="10 11">
    <name type="scientific">Collinsella ihumii</name>
    <dbReference type="NCBI Taxonomy" id="1720204"/>
    <lineage>
        <taxon>Bacteria</taxon>
        <taxon>Bacillati</taxon>
        <taxon>Actinomycetota</taxon>
        <taxon>Coriobacteriia</taxon>
        <taxon>Coriobacteriales</taxon>
        <taxon>Coriobacteriaceae</taxon>
        <taxon>Collinsella</taxon>
    </lineage>
</organism>
<evidence type="ECO:0000313" key="11">
    <source>
        <dbReference type="Proteomes" id="UP001168505"/>
    </source>
</evidence>
<keyword evidence="2" id="KW-0813">Transport</keyword>
<keyword evidence="4" id="KW-0547">Nucleotide-binding</keyword>
<evidence type="ECO:0000256" key="8">
    <source>
        <dbReference type="SAM" id="Phobius"/>
    </source>
</evidence>
<comment type="caution">
    <text evidence="10">The sequence shown here is derived from an EMBL/GenBank/DDBJ whole genome shotgun (WGS) entry which is preliminary data.</text>
</comment>
<keyword evidence="7 8" id="KW-0472">Membrane</keyword>
<dbReference type="GO" id="GO:0005524">
    <property type="term" value="F:ATP binding"/>
    <property type="evidence" value="ECO:0007669"/>
    <property type="project" value="UniProtKB-KW"/>
</dbReference>
<dbReference type="RefSeq" id="WP_289826801.1">
    <property type="nucleotide sequence ID" value="NZ_JAUEIR010000003.1"/>
</dbReference>
<feature type="transmembrane region" description="Helical" evidence="8">
    <location>
        <begin position="342"/>
        <end position="368"/>
    </location>
</feature>
<keyword evidence="6 8" id="KW-1133">Transmembrane helix</keyword>
<dbReference type="Pfam" id="PF00005">
    <property type="entry name" value="ABC_tran"/>
    <property type="match status" value="1"/>
</dbReference>
<dbReference type="InterPro" id="IPR027417">
    <property type="entry name" value="P-loop_NTPase"/>
</dbReference>
<feature type="transmembrane region" description="Helical" evidence="8">
    <location>
        <begin position="471"/>
        <end position="491"/>
    </location>
</feature>
<name>A0AAW7K1U2_9ACTN</name>
<dbReference type="PANTHER" id="PTHR48041:SF139">
    <property type="entry name" value="PROTEIN SCARLET"/>
    <property type="match status" value="1"/>
</dbReference>
<reference evidence="10" key="1">
    <citation type="submission" date="2023-06" db="EMBL/GenBank/DDBJ databases">
        <authorList>
            <person name="Zeman M."/>
            <person name="Kubasova T."/>
            <person name="Jahodarova E."/>
            <person name="Nykrynova M."/>
            <person name="Rychlik I."/>
        </authorList>
    </citation>
    <scope>NUCLEOTIDE SEQUENCE</scope>
    <source>
        <strain evidence="10">15_COKtk</strain>
    </source>
</reference>